<evidence type="ECO:0000313" key="2">
    <source>
        <dbReference type="EMBL" id="VAV88266.1"/>
    </source>
</evidence>
<sequence>MDTGLTTLSEKDILKHLTTAQSLVERATVVVKTDTSRSKTKLAGTRRRFVSTVSTGGSTNTVNVKITDTIQAIAPQDGMLSIAQHTLKFRLRRALAVALAVQDIFARQSDLESLAVENKSAPLSGDKASRFHNLLAAGSFVAAFTAASFISQTIDTSDDPTSDLPEPVFSFDSPHEALKHFLYGLDSAITEAPDDAQMMARAKGFARAMLEGLTARQARFDVLKSFEQNHIRLDADDFELNGFDIRDRGKRQKLVMNFKKPNELIGNHIAKYQAIKLTKMMMAYDFDRQLNPFVDLGGFLFTFIGDGNPGTGKTTLIQMIAGLIKDYCDVASYPFYYENFGVDQISSYQGKSGQNCKQFITNVLNPKVIAFGTVDDIDQVASKRSDDRASAGQQEITAVLMEGFSGSGTVIRGNCTFGMFSNYPENVDDALRQRASARWLVDGPQTTDDYIDIFALLLGKNHDIKLGNHDLYAAQEIRQAVSSAYEKHAKPQEDALLKVFDKFGKANGELKNLKDIGLYLHAIKQAEPRFTGRAIKNITDAVKMRAMDIDLPDEWFEDPARFIHKTFDEKRDMIAELRTPITLEMIVQEVNRYADSEFRYTDKSDSVAVENIIRDLRVRERAAAEITEMKEAGHWSSN</sequence>
<evidence type="ECO:0000259" key="1">
    <source>
        <dbReference type="Pfam" id="PF00004"/>
    </source>
</evidence>
<accession>A0A3B0RHC2</accession>
<organism evidence="2">
    <name type="scientific">hydrothermal vent metagenome</name>
    <dbReference type="NCBI Taxonomy" id="652676"/>
    <lineage>
        <taxon>unclassified sequences</taxon>
        <taxon>metagenomes</taxon>
        <taxon>ecological metagenomes</taxon>
    </lineage>
</organism>
<dbReference type="InterPro" id="IPR003959">
    <property type="entry name" value="ATPase_AAA_core"/>
</dbReference>
<protein>
    <recommendedName>
        <fullName evidence="1">ATPase AAA-type core domain-containing protein</fullName>
    </recommendedName>
</protein>
<dbReference type="InterPro" id="IPR027417">
    <property type="entry name" value="P-loop_NTPase"/>
</dbReference>
<dbReference type="Pfam" id="PF00004">
    <property type="entry name" value="AAA"/>
    <property type="match status" value="1"/>
</dbReference>
<dbReference type="Gene3D" id="3.40.50.300">
    <property type="entry name" value="P-loop containing nucleotide triphosphate hydrolases"/>
    <property type="match status" value="1"/>
</dbReference>
<dbReference type="GO" id="GO:0016887">
    <property type="term" value="F:ATP hydrolysis activity"/>
    <property type="evidence" value="ECO:0007669"/>
    <property type="project" value="InterPro"/>
</dbReference>
<proteinExistence type="predicted"/>
<dbReference type="GO" id="GO:0005524">
    <property type="term" value="F:ATP binding"/>
    <property type="evidence" value="ECO:0007669"/>
    <property type="project" value="InterPro"/>
</dbReference>
<feature type="domain" description="ATPase AAA-type core" evidence="1">
    <location>
        <begin position="307"/>
        <end position="438"/>
    </location>
</feature>
<dbReference type="SUPFAM" id="SSF52540">
    <property type="entry name" value="P-loop containing nucleoside triphosphate hydrolases"/>
    <property type="match status" value="1"/>
</dbReference>
<dbReference type="EMBL" id="UOEC01000041">
    <property type="protein sequence ID" value="VAV88266.1"/>
    <property type="molecule type" value="Genomic_DNA"/>
</dbReference>
<reference evidence="2" key="1">
    <citation type="submission" date="2018-06" db="EMBL/GenBank/DDBJ databases">
        <authorList>
            <person name="Zhirakovskaya E."/>
        </authorList>
    </citation>
    <scope>NUCLEOTIDE SEQUENCE</scope>
</reference>
<name>A0A3B0RHC2_9ZZZZ</name>
<gene>
    <name evidence="2" type="ORF">MNBD_ALPHA08-1907</name>
</gene>
<dbReference type="AlphaFoldDB" id="A0A3B0RHC2"/>